<evidence type="ECO:0000259" key="2">
    <source>
        <dbReference type="Pfam" id="PF14214"/>
    </source>
</evidence>
<dbReference type="Pfam" id="PF14214">
    <property type="entry name" value="Helitron_like_N"/>
    <property type="match status" value="1"/>
</dbReference>
<keyword evidence="4" id="KW-1185">Reference proteome</keyword>
<keyword evidence="3" id="KW-0347">Helicase</keyword>
<reference evidence="3" key="2">
    <citation type="submission" date="2022-01" db="EMBL/GenBank/DDBJ databases">
        <authorList>
            <person name="Yamashiro T."/>
            <person name="Shiraishi A."/>
            <person name="Satake H."/>
            <person name="Nakayama K."/>
        </authorList>
    </citation>
    <scope>NUCLEOTIDE SEQUENCE</scope>
</reference>
<dbReference type="EMBL" id="BQNB010017663">
    <property type="protein sequence ID" value="GJT65828.1"/>
    <property type="molecule type" value="Genomic_DNA"/>
</dbReference>
<protein>
    <submittedName>
        <fullName evidence="3">DNA helicase</fullName>
    </submittedName>
</protein>
<feature type="compositionally biased region" description="Polar residues" evidence="1">
    <location>
        <begin position="12"/>
        <end position="25"/>
    </location>
</feature>
<dbReference type="PANTHER" id="PTHR45786">
    <property type="entry name" value="DNA BINDING PROTEIN-LIKE"/>
    <property type="match status" value="1"/>
</dbReference>
<feature type="domain" description="Helitron helicase-like" evidence="2">
    <location>
        <begin position="288"/>
        <end position="369"/>
    </location>
</feature>
<proteinExistence type="predicted"/>
<keyword evidence="3" id="KW-0547">Nucleotide-binding</keyword>
<dbReference type="GO" id="GO:0004386">
    <property type="term" value="F:helicase activity"/>
    <property type="evidence" value="ECO:0007669"/>
    <property type="project" value="UniProtKB-KW"/>
</dbReference>
<dbReference type="Proteomes" id="UP001151760">
    <property type="component" value="Unassembled WGS sequence"/>
</dbReference>
<evidence type="ECO:0000313" key="3">
    <source>
        <dbReference type="EMBL" id="GJT65828.1"/>
    </source>
</evidence>
<dbReference type="PANTHER" id="PTHR45786:SF74">
    <property type="entry name" value="ATP-DEPENDENT DNA HELICASE"/>
    <property type="match status" value="1"/>
</dbReference>
<dbReference type="InterPro" id="IPR025476">
    <property type="entry name" value="Helitron_helicase-like"/>
</dbReference>
<keyword evidence="3" id="KW-0067">ATP-binding</keyword>
<accession>A0ABQ5FSH8</accession>
<evidence type="ECO:0000256" key="1">
    <source>
        <dbReference type="SAM" id="MobiDB-lite"/>
    </source>
</evidence>
<comment type="caution">
    <text evidence="3">The sequence shown here is derived from an EMBL/GenBank/DDBJ whole genome shotgun (WGS) entry which is preliminary data.</text>
</comment>
<name>A0ABQ5FSH8_9ASTR</name>
<evidence type="ECO:0000313" key="4">
    <source>
        <dbReference type="Proteomes" id="UP001151760"/>
    </source>
</evidence>
<gene>
    <name evidence="3" type="ORF">Tco_1017308</name>
</gene>
<feature type="region of interest" description="Disordered" evidence="1">
    <location>
        <begin position="1"/>
        <end position="25"/>
    </location>
</feature>
<sequence>MKTKRKLIPKTNAVSSSAGSGQHNVVGQSGYDNVCNVDSGVPSKKQCVRRSTSVPCRLEVFGLPDVALSVPPNSHCTRQLNSASFRVQWSSTSVIPPVVDDELLLQSTRGDNVNTHSDVSGELCHRTDHVADANVFPNRSSGLQERNTCLRTRQESTIGRNSLRRQSRVSGPPSDYKHIGNCTYSCQHCGALFWYEERLKSSMPRGSRLRYNRTVREKLQDVHIPNFKVRLYNVIGTREYELPTRDMLGVIFYDPGPKTDMDYDIILEERSGPTGSSSEQKRVSMLAYYSYYLHDRTNRYNYLSRTGRLFQQYVVTAFCAIEHNRIDYIREHQNDIRNEYLFGIYNAINRGDIDGYDCGSRLILPQSFTVLYTVEFQKRGLPHCHTLLWIDESARVRKEEDIDVYISV</sequence>
<keyword evidence="3" id="KW-0378">Hydrolase</keyword>
<reference evidence="3" key="1">
    <citation type="journal article" date="2022" name="Int. J. Mol. Sci.">
        <title>Draft Genome of Tanacetum Coccineum: Genomic Comparison of Closely Related Tanacetum-Family Plants.</title>
        <authorList>
            <person name="Yamashiro T."/>
            <person name="Shiraishi A."/>
            <person name="Nakayama K."/>
            <person name="Satake H."/>
        </authorList>
    </citation>
    <scope>NUCLEOTIDE SEQUENCE</scope>
</reference>
<organism evidence="3 4">
    <name type="scientific">Tanacetum coccineum</name>
    <dbReference type="NCBI Taxonomy" id="301880"/>
    <lineage>
        <taxon>Eukaryota</taxon>
        <taxon>Viridiplantae</taxon>
        <taxon>Streptophyta</taxon>
        <taxon>Embryophyta</taxon>
        <taxon>Tracheophyta</taxon>
        <taxon>Spermatophyta</taxon>
        <taxon>Magnoliopsida</taxon>
        <taxon>eudicotyledons</taxon>
        <taxon>Gunneridae</taxon>
        <taxon>Pentapetalae</taxon>
        <taxon>asterids</taxon>
        <taxon>campanulids</taxon>
        <taxon>Asterales</taxon>
        <taxon>Asteraceae</taxon>
        <taxon>Asteroideae</taxon>
        <taxon>Anthemideae</taxon>
        <taxon>Anthemidinae</taxon>
        <taxon>Tanacetum</taxon>
    </lineage>
</organism>